<dbReference type="PROSITE" id="PS50943">
    <property type="entry name" value="HTH_CROC1"/>
    <property type="match status" value="1"/>
</dbReference>
<dbReference type="CDD" id="cd00093">
    <property type="entry name" value="HTH_XRE"/>
    <property type="match status" value="1"/>
</dbReference>
<evidence type="ECO:0000259" key="2">
    <source>
        <dbReference type="PROSITE" id="PS50943"/>
    </source>
</evidence>
<dbReference type="SMART" id="SM00530">
    <property type="entry name" value="HTH_XRE"/>
    <property type="match status" value="1"/>
</dbReference>
<dbReference type="GO" id="GO:0003677">
    <property type="term" value="F:DNA binding"/>
    <property type="evidence" value="ECO:0007669"/>
    <property type="project" value="UniProtKB-KW"/>
</dbReference>
<dbReference type="PANTHER" id="PTHR46558">
    <property type="entry name" value="TRACRIPTIONAL REGULATORY PROTEIN-RELATED-RELATED"/>
    <property type="match status" value="1"/>
</dbReference>
<dbReference type="InterPro" id="IPR010982">
    <property type="entry name" value="Lambda_DNA-bd_dom_sf"/>
</dbReference>
<dbReference type="Gene3D" id="1.10.260.40">
    <property type="entry name" value="lambda repressor-like DNA-binding domains"/>
    <property type="match status" value="1"/>
</dbReference>
<dbReference type="AlphaFoldDB" id="A0A7C0U3K2"/>
<dbReference type="InterPro" id="IPR001387">
    <property type="entry name" value="Cro/C1-type_HTH"/>
</dbReference>
<name>A0A7C0U3K2_DESA2</name>
<dbReference type="Pfam" id="PF01381">
    <property type="entry name" value="HTH_3"/>
    <property type="match status" value="1"/>
</dbReference>
<organism evidence="3">
    <name type="scientific">Desulfofervidus auxilii</name>
    <dbReference type="NCBI Taxonomy" id="1621989"/>
    <lineage>
        <taxon>Bacteria</taxon>
        <taxon>Pseudomonadati</taxon>
        <taxon>Thermodesulfobacteriota</taxon>
        <taxon>Candidatus Desulfofervidia</taxon>
        <taxon>Candidatus Desulfofervidales</taxon>
        <taxon>Candidatus Desulfofervidaceae</taxon>
        <taxon>Candidatus Desulfofervidus</taxon>
    </lineage>
</organism>
<dbReference type="Proteomes" id="UP000886289">
    <property type="component" value="Unassembled WGS sequence"/>
</dbReference>
<accession>A0A7C0U3K2</accession>
<dbReference type="PANTHER" id="PTHR46558:SF11">
    <property type="entry name" value="HTH-TYPE TRANSCRIPTIONAL REGULATOR XRE"/>
    <property type="match status" value="1"/>
</dbReference>
<evidence type="ECO:0000256" key="1">
    <source>
        <dbReference type="ARBA" id="ARBA00023125"/>
    </source>
</evidence>
<reference evidence="3" key="1">
    <citation type="journal article" date="2020" name="mSystems">
        <title>Genome- and Community-Level Interaction Insights into Carbon Utilization and Element Cycling Functions of Hydrothermarchaeota in Hydrothermal Sediment.</title>
        <authorList>
            <person name="Zhou Z."/>
            <person name="Liu Y."/>
            <person name="Xu W."/>
            <person name="Pan J."/>
            <person name="Luo Z.H."/>
            <person name="Li M."/>
        </authorList>
    </citation>
    <scope>NUCLEOTIDE SEQUENCE [LARGE SCALE GENOMIC DNA]</scope>
    <source>
        <strain evidence="3">HyVt-233</strain>
    </source>
</reference>
<dbReference type="SUPFAM" id="SSF47413">
    <property type="entry name" value="lambda repressor-like DNA-binding domains"/>
    <property type="match status" value="1"/>
</dbReference>
<comment type="caution">
    <text evidence="3">The sequence shown here is derived from an EMBL/GenBank/DDBJ whole genome shotgun (WGS) entry which is preliminary data.</text>
</comment>
<dbReference type="EMBL" id="DRBS01000321">
    <property type="protein sequence ID" value="HDD44919.1"/>
    <property type="molecule type" value="Genomic_DNA"/>
</dbReference>
<evidence type="ECO:0000313" key="3">
    <source>
        <dbReference type="EMBL" id="HDD44919.1"/>
    </source>
</evidence>
<feature type="domain" description="HTH cro/C1-type" evidence="2">
    <location>
        <begin position="14"/>
        <end position="68"/>
    </location>
</feature>
<gene>
    <name evidence="3" type="ORF">ENG63_08695</name>
</gene>
<keyword evidence="1" id="KW-0238">DNA-binding</keyword>
<proteinExistence type="predicted"/>
<protein>
    <submittedName>
        <fullName evidence="3">XRE family transcriptional regulator</fullName>
    </submittedName>
</protein>
<sequence length="132" mass="15555">MKRIISNTEIGEKIRFFRKQKGLTQMQLAEKVGVSFQQIQKYEKGYDRICVERLQQIAQAIGIPISYFFTNFNEVYYVQEKTSSYDLIPKELQEILPLTKEEIIAIKNLRSLNKKTKKNFLEILDSLSKKTK</sequence>